<keyword evidence="2" id="KW-1185">Reference proteome</keyword>
<proteinExistence type="predicted"/>
<evidence type="ECO:0000313" key="2">
    <source>
        <dbReference type="Proteomes" id="UP000477722"/>
    </source>
</evidence>
<name>A0A6G4XA25_9ACTN</name>
<dbReference type="AlphaFoldDB" id="A0A6G4XA25"/>
<organism evidence="1 2">
    <name type="scientific">Streptomyces boncukensis</name>
    <dbReference type="NCBI Taxonomy" id="2711219"/>
    <lineage>
        <taxon>Bacteria</taxon>
        <taxon>Bacillati</taxon>
        <taxon>Actinomycetota</taxon>
        <taxon>Actinomycetes</taxon>
        <taxon>Kitasatosporales</taxon>
        <taxon>Streptomycetaceae</taxon>
        <taxon>Streptomyces</taxon>
    </lineage>
</organism>
<accession>A0A6G4XA25</accession>
<gene>
    <name evidence="1" type="ORF">G5C65_36410</name>
</gene>
<reference evidence="1 2" key="1">
    <citation type="submission" date="2020-02" db="EMBL/GenBank/DDBJ databases">
        <title>Whole-genome analyses of novel actinobacteria.</title>
        <authorList>
            <person name="Sahin N."/>
            <person name="Tatar D."/>
        </authorList>
    </citation>
    <scope>NUCLEOTIDE SEQUENCE [LARGE SCALE GENOMIC DNA]</scope>
    <source>
        <strain evidence="1 2">SB3404</strain>
    </source>
</reference>
<sequence>MTGHSEGLVAPGWCTVCEARVPDSMAVAYVETGSGPGRIVEACVRHARELARSTVAPDWLRDDIAALDATAGGGGK</sequence>
<dbReference type="RefSeq" id="WP_165303326.1">
    <property type="nucleotide sequence ID" value="NZ_JAAKZZ010000858.1"/>
</dbReference>
<protein>
    <submittedName>
        <fullName evidence="1">Uncharacterized protein</fullName>
    </submittedName>
</protein>
<comment type="caution">
    <text evidence="1">The sequence shown here is derived from an EMBL/GenBank/DDBJ whole genome shotgun (WGS) entry which is preliminary data.</text>
</comment>
<dbReference type="EMBL" id="JAAKZZ010000858">
    <property type="protein sequence ID" value="NGO73710.1"/>
    <property type="molecule type" value="Genomic_DNA"/>
</dbReference>
<evidence type="ECO:0000313" key="1">
    <source>
        <dbReference type="EMBL" id="NGO73710.1"/>
    </source>
</evidence>
<dbReference type="Proteomes" id="UP000477722">
    <property type="component" value="Unassembled WGS sequence"/>
</dbReference>